<evidence type="ECO:0000313" key="3">
    <source>
        <dbReference type="Proteomes" id="UP001206206"/>
    </source>
</evidence>
<keyword evidence="3" id="KW-1185">Reference proteome</keyword>
<dbReference type="RefSeq" id="WP_255927028.1">
    <property type="nucleotide sequence ID" value="NZ_JANFNH010000008.1"/>
</dbReference>
<comment type="caution">
    <text evidence="2">The sequence shown here is derived from an EMBL/GenBank/DDBJ whole genome shotgun (WGS) entry which is preliminary data.</text>
</comment>
<accession>A0ABT1PBB0</accession>
<gene>
    <name evidence="2" type="ORF">NON19_11595</name>
</gene>
<feature type="domain" description="Hemerythrin-like" evidence="1">
    <location>
        <begin position="19"/>
        <end position="129"/>
    </location>
</feature>
<protein>
    <submittedName>
        <fullName evidence="2">Hemerythrin domain-containing protein</fullName>
    </submittedName>
</protein>
<dbReference type="PANTHER" id="PTHR35585">
    <property type="entry name" value="HHE DOMAIN PROTEIN (AFU_ORTHOLOGUE AFUA_4G00730)"/>
    <property type="match status" value="1"/>
</dbReference>
<reference evidence="2 3" key="1">
    <citation type="submission" date="2022-06" db="EMBL/GenBank/DDBJ databases">
        <title>Draft genome sequence of type strain Streptomyces rubrisoli DSM 42083.</title>
        <authorList>
            <person name="Duangmal K."/>
            <person name="Klaysubun C."/>
        </authorList>
    </citation>
    <scope>NUCLEOTIDE SEQUENCE [LARGE SCALE GENOMIC DNA]</scope>
    <source>
        <strain evidence="2 3">DSM 42083</strain>
    </source>
</reference>
<evidence type="ECO:0000259" key="1">
    <source>
        <dbReference type="Pfam" id="PF01814"/>
    </source>
</evidence>
<name>A0ABT1PBB0_9ACTN</name>
<proteinExistence type="predicted"/>
<dbReference type="PANTHER" id="PTHR35585:SF1">
    <property type="entry name" value="HHE DOMAIN PROTEIN (AFU_ORTHOLOGUE AFUA_4G00730)"/>
    <property type="match status" value="1"/>
</dbReference>
<organism evidence="2 3">
    <name type="scientific">Streptantibioticus rubrisoli</name>
    <dbReference type="NCBI Taxonomy" id="1387313"/>
    <lineage>
        <taxon>Bacteria</taxon>
        <taxon>Bacillati</taxon>
        <taxon>Actinomycetota</taxon>
        <taxon>Actinomycetes</taxon>
        <taxon>Kitasatosporales</taxon>
        <taxon>Streptomycetaceae</taxon>
        <taxon>Streptantibioticus</taxon>
    </lineage>
</organism>
<dbReference type="Proteomes" id="UP001206206">
    <property type="component" value="Unassembled WGS sequence"/>
</dbReference>
<dbReference type="EMBL" id="JANFNH010000008">
    <property type="protein sequence ID" value="MCQ4042659.1"/>
    <property type="molecule type" value="Genomic_DNA"/>
</dbReference>
<dbReference type="Pfam" id="PF01814">
    <property type="entry name" value="Hemerythrin"/>
    <property type="match status" value="1"/>
</dbReference>
<dbReference type="CDD" id="cd12108">
    <property type="entry name" value="Hr-like"/>
    <property type="match status" value="1"/>
</dbReference>
<dbReference type="Gene3D" id="1.20.120.520">
    <property type="entry name" value="nmb1532 protein domain like"/>
    <property type="match status" value="1"/>
</dbReference>
<sequence length="196" mass="21809">MTEHATVGQAPESNDVVLMLEQQHRQIRRQMTDVLAAEGKERQKAFHRLVHQLMVHEAAEEEVVHPFARRAIGGGPQVVSARLAEEKEAEKLLGELYDIVSRAPDAAEFSDKFTTLRDRVVAHMESEERFELPQLSKASSKARVQLLAKLARTAEVLAPTRPHPGRDSTVEKVASGPFLAVADRTRDAVRKALHGD</sequence>
<evidence type="ECO:0000313" key="2">
    <source>
        <dbReference type="EMBL" id="MCQ4042659.1"/>
    </source>
</evidence>
<dbReference type="InterPro" id="IPR012312">
    <property type="entry name" value="Hemerythrin-like"/>
</dbReference>